<accession>A0A7D9IUU5</accession>
<organism evidence="1 2">
    <name type="scientific">Paramuricea clavata</name>
    <name type="common">Red gorgonian</name>
    <name type="synonym">Violescent sea-whip</name>
    <dbReference type="NCBI Taxonomy" id="317549"/>
    <lineage>
        <taxon>Eukaryota</taxon>
        <taxon>Metazoa</taxon>
        <taxon>Cnidaria</taxon>
        <taxon>Anthozoa</taxon>
        <taxon>Octocorallia</taxon>
        <taxon>Malacalcyonacea</taxon>
        <taxon>Plexauridae</taxon>
        <taxon>Paramuricea</taxon>
    </lineage>
</organism>
<dbReference type="Proteomes" id="UP001152795">
    <property type="component" value="Unassembled WGS sequence"/>
</dbReference>
<dbReference type="PANTHER" id="PTHR19446">
    <property type="entry name" value="REVERSE TRANSCRIPTASES"/>
    <property type="match status" value="1"/>
</dbReference>
<feature type="non-terminal residue" evidence="1">
    <location>
        <position position="112"/>
    </location>
</feature>
<dbReference type="Pfam" id="PF00078">
    <property type="entry name" value="RVT_1"/>
    <property type="match status" value="1"/>
</dbReference>
<comment type="caution">
    <text evidence="1">The sequence shown here is derived from an EMBL/GenBank/DDBJ whole genome shotgun (WGS) entry which is preliminary data.</text>
</comment>
<protein>
    <submittedName>
        <fullName evidence="1">Uncharacterized protein</fullName>
    </submittedName>
</protein>
<keyword evidence="2" id="KW-1185">Reference proteome</keyword>
<dbReference type="OrthoDB" id="414730at2759"/>
<dbReference type="AlphaFoldDB" id="A0A7D9IUU5"/>
<reference evidence="1" key="1">
    <citation type="submission" date="2020-04" db="EMBL/GenBank/DDBJ databases">
        <authorList>
            <person name="Alioto T."/>
            <person name="Alioto T."/>
            <person name="Gomez Garrido J."/>
        </authorList>
    </citation>
    <scope>NUCLEOTIDE SEQUENCE</scope>
    <source>
        <strain evidence="1">A484AB</strain>
    </source>
</reference>
<proteinExistence type="predicted"/>
<dbReference type="InterPro" id="IPR000477">
    <property type="entry name" value="RT_dom"/>
</dbReference>
<name>A0A7D9IUU5_PARCT</name>
<sequence length="112" mass="12901">MVTGIFPADEWKLSKVTPMFKQANRSNLNNYRPISLILVVAKVFERIDYDQLYDYLTENNLISSHRSGFRSLRSTVTALLKVTDNWAYNIDQGNVNAVVFLDLKKAFDTVDH</sequence>
<evidence type="ECO:0000313" key="2">
    <source>
        <dbReference type="Proteomes" id="UP001152795"/>
    </source>
</evidence>
<dbReference type="EMBL" id="CACRXK020008039">
    <property type="protein sequence ID" value="CAB4013831.1"/>
    <property type="molecule type" value="Genomic_DNA"/>
</dbReference>
<gene>
    <name evidence="1" type="ORF">PACLA_8A024359</name>
</gene>
<evidence type="ECO:0000313" key="1">
    <source>
        <dbReference type="EMBL" id="CAB4013831.1"/>
    </source>
</evidence>